<evidence type="ECO:0000256" key="4">
    <source>
        <dbReference type="SAM" id="MobiDB-lite"/>
    </source>
</evidence>
<dbReference type="InterPro" id="IPR016050">
    <property type="entry name" value="Proteasome_bsu_CS"/>
</dbReference>
<keyword evidence="3" id="KW-0539">Nucleus</keyword>
<comment type="function">
    <text evidence="3">Component of the proteasome, a multicatalytic proteinase complex which is characterized by its ability to cleave peptides with Arg, Phe, Tyr, Leu, and Glu adjacent to the leaving group at neutral or slightly basic pH. The proteasome has an ATP-dependent proteolytic activity.</text>
</comment>
<dbReference type="PANTHER" id="PTHR32194:SF2">
    <property type="entry name" value="PROTEASOME SUBUNIT BETA TYPE-1"/>
    <property type="match status" value="1"/>
</dbReference>
<reference evidence="5" key="1">
    <citation type="submission" date="2021-01" db="EMBL/GenBank/DDBJ databases">
        <authorList>
            <person name="Corre E."/>
            <person name="Pelletier E."/>
            <person name="Niang G."/>
            <person name="Scheremetjew M."/>
            <person name="Finn R."/>
            <person name="Kale V."/>
            <person name="Holt S."/>
            <person name="Cochrane G."/>
            <person name="Meng A."/>
            <person name="Brown T."/>
            <person name="Cohen L."/>
        </authorList>
    </citation>
    <scope>NUCLEOTIDE SEQUENCE</scope>
    <source>
        <strain evidence="5">379</strain>
    </source>
</reference>
<sequence>MSCTEPLRLSAAPKAGVRGPHERRFNPYDHNGGTVLAVAGTNFAIVAGDTRMSSGFNILSRNQSKLLQLTATTVLATGGFRGDVSTLQKLLKAKLVEYEHKHGEPMKVARAPSPPPPSPPPPSPPPPSPPPPSPPPPSPPPRSLPPPSPPPPSPPPPPMARRPTRGHVAGDISERLMGPFLQETSRNLPTGARDCADARKHAVRPPLLPLLHVEHPLRHG</sequence>
<keyword evidence="1 3" id="KW-0963">Cytoplasm</keyword>
<dbReference type="InterPro" id="IPR029055">
    <property type="entry name" value="Ntn_hydrolases_N"/>
</dbReference>
<evidence type="ECO:0000256" key="3">
    <source>
        <dbReference type="RuleBase" id="RU004203"/>
    </source>
</evidence>
<name>A0A7S3RYP4_EMIHU</name>
<protein>
    <recommendedName>
        <fullName evidence="3">Proteasome subunit beta</fullName>
    </recommendedName>
</protein>
<keyword evidence="2 3" id="KW-0647">Proteasome</keyword>
<dbReference type="PROSITE" id="PS00854">
    <property type="entry name" value="PROTEASOME_BETA_1"/>
    <property type="match status" value="1"/>
</dbReference>
<dbReference type="GO" id="GO:0005634">
    <property type="term" value="C:nucleus"/>
    <property type="evidence" value="ECO:0007669"/>
    <property type="project" value="UniProtKB-SubCell"/>
</dbReference>
<dbReference type="InterPro" id="IPR023333">
    <property type="entry name" value="Proteasome_suB-type"/>
</dbReference>
<comment type="subcellular location">
    <subcellularLocation>
        <location evidence="3">Cytoplasm</location>
    </subcellularLocation>
    <subcellularLocation>
        <location evidence="3">Nucleus</location>
    </subcellularLocation>
</comment>
<dbReference type="GO" id="GO:0051603">
    <property type="term" value="P:proteolysis involved in protein catabolic process"/>
    <property type="evidence" value="ECO:0007669"/>
    <property type="project" value="InterPro"/>
</dbReference>
<dbReference type="PRINTS" id="PR01217">
    <property type="entry name" value="PRICHEXTENSN"/>
</dbReference>
<dbReference type="Pfam" id="PF00227">
    <property type="entry name" value="Proteasome"/>
    <property type="match status" value="1"/>
</dbReference>
<evidence type="ECO:0000256" key="2">
    <source>
        <dbReference type="ARBA" id="ARBA00022942"/>
    </source>
</evidence>
<feature type="region of interest" description="Disordered" evidence="4">
    <location>
        <begin position="103"/>
        <end position="192"/>
    </location>
</feature>
<dbReference type="Gene3D" id="3.60.20.10">
    <property type="entry name" value="Glutamine Phosphoribosylpyrophosphate, subunit 1, domain 1"/>
    <property type="match status" value="1"/>
</dbReference>
<gene>
    <name evidence="5" type="ORF">EHUX00137_LOCUS10207</name>
</gene>
<dbReference type="GO" id="GO:0005737">
    <property type="term" value="C:cytoplasm"/>
    <property type="evidence" value="ECO:0007669"/>
    <property type="project" value="UniProtKB-SubCell"/>
</dbReference>
<accession>A0A7S3RYP4</accession>
<dbReference type="InterPro" id="IPR001353">
    <property type="entry name" value="Proteasome_sua/b"/>
</dbReference>
<dbReference type="AlphaFoldDB" id="A0A7S3RYP4"/>
<dbReference type="SUPFAM" id="SSF56235">
    <property type="entry name" value="N-terminal nucleophile aminohydrolases (Ntn hydrolases)"/>
    <property type="match status" value="1"/>
</dbReference>
<dbReference type="EMBL" id="HBIR01013858">
    <property type="protein sequence ID" value="CAE0538269.1"/>
    <property type="molecule type" value="Transcribed_RNA"/>
</dbReference>
<evidence type="ECO:0000313" key="5">
    <source>
        <dbReference type="EMBL" id="CAE0538269.1"/>
    </source>
</evidence>
<organism evidence="5">
    <name type="scientific">Emiliania huxleyi</name>
    <name type="common">Coccolithophore</name>
    <name type="synonym">Pontosphaera huxleyi</name>
    <dbReference type="NCBI Taxonomy" id="2903"/>
    <lineage>
        <taxon>Eukaryota</taxon>
        <taxon>Haptista</taxon>
        <taxon>Haptophyta</taxon>
        <taxon>Prymnesiophyceae</taxon>
        <taxon>Isochrysidales</taxon>
        <taxon>Noelaerhabdaceae</taxon>
        <taxon>Emiliania</taxon>
    </lineage>
</organism>
<comment type="similarity">
    <text evidence="3">Belongs to the peptidase T1B family.</text>
</comment>
<comment type="subunit">
    <text evidence="3">Component of the proteasome complex.</text>
</comment>
<feature type="compositionally biased region" description="Pro residues" evidence="4">
    <location>
        <begin position="112"/>
        <end position="160"/>
    </location>
</feature>
<dbReference type="GO" id="GO:0005839">
    <property type="term" value="C:proteasome core complex"/>
    <property type="evidence" value="ECO:0007669"/>
    <property type="project" value="InterPro"/>
</dbReference>
<evidence type="ECO:0000256" key="1">
    <source>
        <dbReference type="ARBA" id="ARBA00022490"/>
    </source>
</evidence>
<proteinExistence type="inferred from homology"/>
<dbReference type="PANTHER" id="PTHR32194">
    <property type="entry name" value="METALLOPROTEASE TLDD"/>
    <property type="match status" value="1"/>
</dbReference>